<feature type="domain" description="FAD-binding" evidence="3">
    <location>
        <begin position="4"/>
        <end position="340"/>
    </location>
</feature>
<dbReference type="GO" id="GO:0019622">
    <property type="term" value="P:3-(3-hydroxy)phenylpropionate catabolic process"/>
    <property type="evidence" value="ECO:0007669"/>
    <property type="project" value="TreeGrafter"/>
</dbReference>
<evidence type="ECO:0000259" key="3">
    <source>
        <dbReference type="Pfam" id="PF01494"/>
    </source>
</evidence>
<evidence type="ECO:0000256" key="1">
    <source>
        <dbReference type="ARBA" id="ARBA00023002"/>
    </source>
</evidence>
<dbReference type="AlphaFoldDB" id="A0A6S6U336"/>
<feature type="transmembrane region" description="Helical" evidence="2">
    <location>
        <begin position="7"/>
        <end position="33"/>
    </location>
</feature>
<dbReference type="Gene3D" id="3.30.70.2450">
    <property type="match status" value="1"/>
</dbReference>
<evidence type="ECO:0000256" key="2">
    <source>
        <dbReference type="SAM" id="Phobius"/>
    </source>
</evidence>
<evidence type="ECO:0000313" key="4">
    <source>
        <dbReference type="EMBL" id="CAA6824717.1"/>
    </source>
</evidence>
<name>A0A6S6U336_9BACT</name>
<dbReference type="PANTHER" id="PTHR43476">
    <property type="entry name" value="3-(3-HYDROXY-PHENYL)PROPIONATE/3-HYDROXYCINNAMIC ACID HYDROXYLASE"/>
    <property type="match status" value="1"/>
</dbReference>
<dbReference type="Gene3D" id="3.50.50.60">
    <property type="entry name" value="FAD/NAD(P)-binding domain"/>
    <property type="match status" value="1"/>
</dbReference>
<dbReference type="InterPro" id="IPR002938">
    <property type="entry name" value="FAD-bd"/>
</dbReference>
<keyword evidence="1" id="KW-0560">Oxidoreductase</keyword>
<dbReference type="GO" id="GO:0071949">
    <property type="term" value="F:FAD binding"/>
    <property type="evidence" value="ECO:0007669"/>
    <property type="project" value="InterPro"/>
</dbReference>
<reference evidence="4" key="1">
    <citation type="submission" date="2020-01" db="EMBL/GenBank/DDBJ databases">
        <authorList>
            <person name="Meier V. D."/>
            <person name="Meier V D."/>
        </authorList>
    </citation>
    <scope>NUCLEOTIDE SEQUENCE</scope>
    <source>
        <strain evidence="4">HLG_WM_MAG_10</strain>
    </source>
</reference>
<dbReference type="PANTHER" id="PTHR43476:SF3">
    <property type="entry name" value="FAD-BINDING MONOOXYGENASE"/>
    <property type="match status" value="1"/>
</dbReference>
<dbReference type="GO" id="GO:0008688">
    <property type="term" value="F:3-(3-hydroxyphenyl)propionate hydroxylase activity"/>
    <property type="evidence" value="ECO:0007669"/>
    <property type="project" value="TreeGrafter"/>
</dbReference>
<dbReference type="Pfam" id="PF01494">
    <property type="entry name" value="FAD_binding_3"/>
    <property type="match status" value="1"/>
</dbReference>
<dbReference type="InterPro" id="IPR050631">
    <property type="entry name" value="PheA/TfdB_FAD_monoxygenase"/>
</dbReference>
<gene>
    <name evidence="4" type="ORF">HELGO_WM19826</name>
</gene>
<dbReference type="InterPro" id="IPR036188">
    <property type="entry name" value="FAD/NAD-bd_sf"/>
</dbReference>
<keyword evidence="2" id="KW-1133">Transmembrane helix</keyword>
<sequence>MKKEYDILIVGYGMLGNLAALLLADMGMSVVVVEKKQATDILVAKSARIDEEILLVLEQLGLIDVVKDLLYPLEGTQIVDKKERVLLEFNQTSRSQFAPLVGFYQPDIQKIIQEKAAAHKNINLFLGYEVETFEQDEAKVDVYISPTGTQNFIALEANFMLVCNGQYSRIADFLKIEIKDYKYHSSVLCVDTVGKKATQVSPNYAQTIYDAEFPVVKMAKGKLHQRWEFQMDKENIEADQTPEKVRRLLAALNPLDLTVESAFVYNFDSKILEKWQEKRVLILGDAAHIMPPYLGMGLSAGIKDVYNLAWKLRLIQKETASLDLLETYQQERQPDVERLIKLNLWIKRLFQSSKFNWIKRFVPIIPKWFLKKKLDLATNLKSGIVGHSKLSGRVVCSPKVANHKGDTVSFNQALEFNFVVLGLDKNPVDALNAASLEYLATVGTQFVQLTPQKKKFVQDGRYTQNLYDKEGKLQAWMKENKGQFLLIRPDRIVYDFCADKTSLNASVKTLGQQLKVSCLFSESFE</sequence>
<accession>A0A6S6U336</accession>
<dbReference type="PRINTS" id="PR00420">
    <property type="entry name" value="RNGMNOXGNASE"/>
</dbReference>
<keyword evidence="2" id="KW-0472">Membrane</keyword>
<proteinExistence type="predicted"/>
<protein>
    <submittedName>
        <fullName evidence="4">Bifunctional 3-(3-hydroxy-phenyl)propionate/3-hydroxycinnamic acid hydroxylase</fullName>
    </submittedName>
</protein>
<keyword evidence="2" id="KW-0812">Transmembrane</keyword>
<dbReference type="EMBL" id="CACVAQ010000350">
    <property type="protein sequence ID" value="CAA6824717.1"/>
    <property type="molecule type" value="Genomic_DNA"/>
</dbReference>
<organism evidence="4">
    <name type="scientific">uncultured Aureispira sp</name>
    <dbReference type="NCBI Taxonomy" id="1331704"/>
    <lineage>
        <taxon>Bacteria</taxon>
        <taxon>Pseudomonadati</taxon>
        <taxon>Bacteroidota</taxon>
        <taxon>Saprospiria</taxon>
        <taxon>Saprospirales</taxon>
        <taxon>Saprospiraceae</taxon>
        <taxon>Aureispira</taxon>
        <taxon>environmental samples</taxon>
    </lineage>
</organism>
<dbReference type="SUPFAM" id="SSF51905">
    <property type="entry name" value="FAD/NAD(P)-binding domain"/>
    <property type="match status" value="1"/>
</dbReference>